<evidence type="ECO:0000259" key="2">
    <source>
        <dbReference type="Pfam" id="PF13474"/>
    </source>
</evidence>
<dbReference type="Gene3D" id="3.10.450.50">
    <property type="match status" value="1"/>
</dbReference>
<dbReference type="OrthoDB" id="8432779at2"/>
<organism evidence="3 4">
    <name type="scientific">Fibrisoma montanum</name>
    <dbReference type="NCBI Taxonomy" id="2305895"/>
    <lineage>
        <taxon>Bacteria</taxon>
        <taxon>Pseudomonadati</taxon>
        <taxon>Bacteroidota</taxon>
        <taxon>Cytophagia</taxon>
        <taxon>Cytophagales</taxon>
        <taxon>Spirosomataceae</taxon>
        <taxon>Fibrisoma</taxon>
    </lineage>
</organism>
<reference evidence="3 4" key="1">
    <citation type="submission" date="2018-08" db="EMBL/GenBank/DDBJ databases">
        <title>Fibrisoma montanum sp. nov., isolated from Danxia mountain soil.</title>
        <authorList>
            <person name="Huang Y."/>
        </authorList>
    </citation>
    <scope>NUCLEOTIDE SEQUENCE [LARGE SCALE GENOMIC DNA]</scope>
    <source>
        <strain evidence="3 4">HYT19</strain>
    </source>
</reference>
<dbReference type="EMBL" id="QXED01000001">
    <property type="protein sequence ID" value="RIV27092.1"/>
    <property type="molecule type" value="Genomic_DNA"/>
</dbReference>
<dbReference type="InterPro" id="IPR032710">
    <property type="entry name" value="NTF2-like_dom_sf"/>
</dbReference>
<dbReference type="Pfam" id="PF13474">
    <property type="entry name" value="SnoaL_3"/>
    <property type="match status" value="1"/>
</dbReference>
<keyword evidence="4" id="KW-1185">Reference proteome</keyword>
<dbReference type="AlphaFoldDB" id="A0A418MI44"/>
<name>A0A418MI44_9BACT</name>
<dbReference type="InterPro" id="IPR037401">
    <property type="entry name" value="SnoaL-like"/>
</dbReference>
<accession>A0A418MI44</accession>
<proteinExistence type="predicted"/>
<dbReference type="RefSeq" id="WP_119665945.1">
    <property type="nucleotide sequence ID" value="NZ_QXED01000001.1"/>
</dbReference>
<gene>
    <name evidence="3" type="ORF">DYU11_01890</name>
</gene>
<keyword evidence="1" id="KW-0732">Signal</keyword>
<evidence type="ECO:0000313" key="3">
    <source>
        <dbReference type="EMBL" id="RIV27092.1"/>
    </source>
</evidence>
<dbReference type="Proteomes" id="UP000283523">
    <property type="component" value="Unassembled WGS sequence"/>
</dbReference>
<evidence type="ECO:0000313" key="4">
    <source>
        <dbReference type="Proteomes" id="UP000283523"/>
    </source>
</evidence>
<feature type="chain" id="PRO_5019047633" evidence="1">
    <location>
        <begin position="21"/>
        <end position="160"/>
    </location>
</feature>
<dbReference type="SUPFAM" id="SSF54427">
    <property type="entry name" value="NTF2-like"/>
    <property type="match status" value="1"/>
</dbReference>
<feature type="domain" description="SnoaL-like" evidence="2">
    <location>
        <begin position="65"/>
        <end position="143"/>
    </location>
</feature>
<comment type="caution">
    <text evidence="3">The sequence shown here is derived from an EMBL/GenBank/DDBJ whole genome shotgun (WGS) entry which is preliminary data.</text>
</comment>
<feature type="signal peptide" evidence="1">
    <location>
        <begin position="1"/>
        <end position="20"/>
    </location>
</feature>
<evidence type="ECO:0000256" key="1">
    <source>
        <dbReference type="SAM" id="SignalP"/>
    </source>
</evidence>
<sequence>MKIVLLVVAVLLGTVTGSLAQSDQEAIKKVLREETEGFFKRDKARWAGAWAHKPYVHFAANLYGGDFMLIKGWNNLEKQFANQFKSSKLTDKVTVQNANYTIHQNGSMAFVTYDQTLVDSHGKTTSKESRVLEKIDGNWKIINVVALTNLKDFGLAQKTK</sequence>
<protein>
    <submittedName>
        <fullName evidence="3">Nuclear transport factor 2 family protein</fullName>
    </submittedName>
</protein>